<dbReference type="PANTHER" id="PTHR30011:SF16">
    <property type="entry name" value="C2H2 FINGER DOMAIN TRANSCRIPTION FACTOR (EUROFUNG)-RELATED"/>
    <property type="match status" value="1"/>
</dbReference>
<keyword evidence="3" id="KW-0560">Oxidoreductase</keyword>
<comment type="caution">
    <text evidence="6">The sequence shown here is derived from an EMBL/GenBank/DDBJ whole genome shotgun (WGS) entry which is preliminary data.</text>
</comment>
<evidence type="ECO:0000259" key="5">
    <source>
        <dbReference type="Pfam" id="PF00296"/>
    </source>
</evidence>
<evidence type="ECO:0000256" key="1">
    <source>
        <dbReference type="ARBA" id="ARBA00022630"/>
    </source>
</evidence>
<dbReference type="InterPro" id="IPR051260">
    <property type="entry name" value="Diverse_substr_monoxygenases"/>
</dbReference>
<dbReference type="EMBL" id="JBHUHV010000001">
    <property type="protein sequence ID" value="MFD2065344.1"/>
    <property type="molecule type" value="Genomic_DNA"/>
</dbReference>
<evidence type="ECO:0000256" key="3">
    <source>
        <dbReference type="ARBA" id="ARBA00023002"/>
    </source>
</evidence>
<dbReference type="InterPro" id="IPR020020">
    <property type="entry name" value="Luciferase-type_oxidoreductase"/>
</dbReference>
<evidence type="ECO:0000313" key="7">
    <source>
        <dbReference type="Proteomes" id="UP001597369"/>
    </source>
</evidence>
<dbReference type="RefSeq" id="WP_229962315.1">
    <property type="nucleotide sequence ID" value="NZ_JAJJWI010000021.1"/>
</dbReference>
<evidence type="ECO:0000256" key="2">
    <source>
        <dbReference type="ARBA" id="ARBA00022643"/>
    </source>
</evidence>
<organism evidence="6 7">
    <name type="scientific">Pontibacter silvestris</name>
    <dbReference type="NCBI Taxonomy" id="2305183"/>
    <lineage>
        <taxon>Bacteria</taxon>
        <taxon>Pseudomonadati</taxon>
        <taxon>Bacteroidota</taxon>
        <taxon>Cytophagia</taxon>
        <taxon>Cytophagales</taxon>
        <taxon>Hymenobacteraceae</taxon>
        <taxon>Pontibacter</taxon>
    </lineage>
</organism>
<keyword evidence="4" id="KW-0503">Monooxygenase</keyword>
<keyword evidence="1" id="KW-0285">Flavoprotein</keyword>
<dbReference type="Gene3D" id="3.20.20.30">
    <property type="entry name" value="Luciferase-like domain"/>
    <property type="match status" value="1"/>
</dbReference>
<dbReference type="InterPro" id="IPR011251">
    <property type="entry name" value="Luciferase-like_dom"/>
</dbReference>
<feature type="domain" description="Luciferase-like" evidence="5">
    <location>
        <begin position="27"/>
        <end position="239"/>
    </location>
</feature>
<accession>A0ABW4WRE7</accession>
<evidence type="ECO:0000256" key="4">
    <source>
        <dbReference type="ARBA" id="ARBA00023033"/>
    </source>
</evidence>
<keyword evidence="7" id="KW-1185">Reference proteome</keyword>
<gene>
    <name evidence="6" type="ORF">ACFSKU_00485</name>
</gene>
<dbReference type="InterPro" id="IPR036661">
    <property type="entry name" value="Luciferase-like_sf"/>
</dbReference>
<evidence type="ECO:0000313" key="6">
    <source>
        <dbReference type="EMBL" id="MFD2065344.1"/>
    </source>
</evidence>
<proteinExistence type="predicted"/>
<dbReference type="PANTHER" id="PTHR30011">
    <property type="entry name" value="ALKANESULFONATE MONOOXYGENASE-RELATED"/>
    <property type="match status" value="1"/>
</dbReference>
<sequence length="320" mass="35988">MFTPNLEKSPLQNAGFTKVVKPGKLTFGVMFPIEAFKGDMPTMQQQVELAQYAEQNGFTSLAFRDVPLRDPSFGDSGQVFDPWVYLGYLTAQTQHIALITASLVAPLRHPVHTAKAAASVDQLSKGRLLLGLSTGDRPVEYPAFNVDHAERGKIFREHFELINKYWTTSFESVQSPFGILRKADVIPKPLASRVPMLVVGHSQNSLEWIAKNADGWMTYGRDPYRQQLVIQEWRQALDQEAEGQFKPFIQGLSLDLTENPNAYPYPIHGGYMVGRNYLVTVLKDLHEIGVNHIILGLKYCNRPADVVLQELAEFVLPQFT</sequence>
<dbReference type="NCBIfam" id="TIGR03571">
    <property type="entry name" value="lucif_BA3436"/>
    <property type="match status" value="1"/>
</dbReference>
<dbReference type="Pfam" id="PF00296">
    <property type="entry name" value="Bac_luciferase"/>
    <property type="match status" value="1"/>
</dbReference>
<name>A0ABW4WRE7_9BACT</name>
<keyword evidence="2" id="KW-0288">FMN</keyword>
<protein>
    <submittedName>
        <fullName evidence="6">LLM class oxidoreductase</fullName>
    </submittedName>
</protein>
<dbReference type="Proteomes" id="UP001597369">
    <property type="component" value="Unassembled WGS sequence"/>
</dbReference>
<dbReference type="SUPFAM" id="SSF51679">
    <property type="entry name" value="Bacterial luciferase-like"/>
    <property type="match status" value="1"/>
</dbReference>
<reference evidence="7" key="1">
    <citation type="journal article" date="2019" name="Int. J. Syst. Evol. Microbiol.">
        <title>The Global Catalogue of Microorganisms (GCM) 10K type strain sequencing project: providing services to taxonomists for standard genome sequencing and annotation.</title>
        <authorList>
            <consortium name="The Broad Institute Genomics Platform"/>
            <consortium name="The Broad Institute Genome Sequencing Center for Infectious Disease"/>
            <person name="Wu L."/>
            <person name="Ma J."/>
        </authorList>
    </citation>
    <scope>NUCLEOTIDE SEQUENCE [LARGE SCALE GENOMIC DNA]</scope>
    <source>
        <strain evidence="7">JCM 16545</strain>
    </source>
</reference>